<dbReference type="RefSeq" id="WP_106380400.1">
    <property type="nucleotide sequence ID" value="NZ_NIGF01000011.1"/>
</dbReference>
<dbReference type="AlphaFoldDB" id="A0A2S8SS02"/>
<keyword evidence="1" id="KW-0732">Signal</keyword>
<evidence type="ECO:0008006" key="4">
    <source>
        <dbReference type="Google" id="ProtNLM"/>
    </source>
</evidence>
<dbReference type="EMBL" id="NIGF01000011">
    <property type="protein sequence ID" value="PQV63519.1"/>
    <property type="molecule type" value="Genomic_DNA"/>
</dbReference>
<dbReference type="Proteomes" id="UP000237684">
    <property type="component" value="Unassembled WGS sequence"/>
</dbReference>
<evidence type="ECO:0000256" key="1">
    <source>
        <dbReference type="SAM" id="SignalP"/>
    </source>
</evidence>
<name>A0A2S8SS02_9BACT</name>
<feature type="chain" id="PRO_5015784895" description="Glycoside hydrolase family 42 N-terminal domain-containing protein" evidence="1">
    <location>
        <begin position="22"/>
        <end position="743"/>
    </location>
</feature>
<protein>
    <recommendedName>
        <fullName evidence="4">Glycoside hydrolase family 42 N-terminal domain-containing protein</fullName>
    </recommendedName>
</protein>
<evidence type="ECO:0000313" key="3">
    <source>
        <dbReference type="Proteomes" id="UP000237684"/>
    </source>
</evidence>
<sequence>MKRFPLLLGTCCLALSAACRADVKLTDVKPTSDAIAKERARDERLSFQSLAPWSPRTHIDADVAMVYGIDPSLPERIKTWRDKGYRIHVMTGVAWGEYQDYLFGKFDGKNHEDESQTDRAGNIIGHGVNIPYMSPSESYGRFLTVGVKRALDAGAEAIHLEEPEFWVRSGYEPSFKREWKAFYGEDWTPINDSPDAQYRASKLKYFLYQRALSQVFTFVKQYGKEHGRDIKCYVPTHSLINYAHWGIVSPESSLLDVGCDGYIAQVWTGTAREPNSYEGRVKERTFETAYLEYSSMQNLVRASGRRVWYLNDPIEDNADHSWTDYRTNWESTLVASLLQPEVWHYEVMPWPQRIWEENYPVKERSQRKAGEPTEKVPIPPAYETELQSVMRALGEMKQPAKTVGWQKSGTRGVGVLVSDTMMFQRADPMPSDSRLGSFYGLAMPLLKRGLPVEPVQIESATASSASTGKDFLKPYRVLLLTYEGQKPPTPAFHTALAKWVREGGSLIVLDNDGDPYNAVRDWWNKAPLSYKTPREHLFETLGIDRNFVGSQKVGKGFVMRSMESPADLSHREDGGELVRSAVKEACAAVKVPWTESNALVLKRGPYIVASGLDESVPGAPTQTLRGRFIDLFDANLAVLPEVALAPGKRAYLFDLNAIPAREARVVAAACRVRNEVAGKNTLRFDASGVAETRAVVRAVLPAAPKHISVAGKPLAPSDYAFSNGVLGLRFPNAVESVPVEISW</sequence>
<evidence type="ECO:0000313" key="2">
    <source>
        <dbReference type="EMBL" id="PQV63519.1"/>
    </source>
</evidence>
<dbReference type="OrthoDB" id="605164at2"/>
<dbReference type="InParanoid" id="A0A2S8SS02"/>
<dbReference type="PROSITE" id="PS51257">
    <property type="entry name" value="PROKAR_LIPOPROTEIN"/>
    <property type="match status" value="1"/>
</dbReference>
<comment type="caution">
    <text evidence="2">The sequence shown here is derived from an EMBL/GenBank/DDBJ whole genome shotgun (WGS) entry which is preliminary data.</text>
</comment>
<reference evidence="2 3" key="1">
    <citation type="journal article" date="2018" name="Syst. Appl. Microbiol.">
        <title>Abditibacterium utsteinense sp. nov., the first cultivated member of candidate phylum FBP, isolated from ice-free Antarctic soil samples.</title>
        <authorList>
            <person name="Tahon G."/>
            <person name="Tytgat B."/>
            <person name="Lebbe L."/>
            <person name="Carlier A."/>
            <person name="Willems A."/>
        </authorList>
    </citation>
    <scope>NUCLEOTIDE SEQUENCE [LARGE SCALE GENOMIC DNA]</scope>
    <source>
        <strain evidence="2 3">LMG 29911</strain>
    </source>
</reference>
<keyword evidence="3" id="KW-1185">Reference proteome</keyword>
<organism evidence="2 3">
    <name type="scientific">Abditibacterium utsteinense</name>
    <dbReference type="NCBI Taxonomy" id="1960156"/>
    <lineage>
        <taxon>Bacteria</taxon>
        <taxon>Pseudomonadati</taxon>
        <taxon>Abditibacteriota</taxon>
        <taxon>Abditibacteriia</taxon>
        <taxon>Abditibacteriales</taxon>
        <taxon>Abditibacteriaceae</taxon>
        <taxon>Abditibacterium</taxon>
    </lineage>
</organism>
<gene>
    <name evidence="2" type="ORF">B1R32_11180</name>
</gene>
<feature type="signal peptide" evidence="1">
    <location>
        <begin position="1"/>
        <end position="21"/>
    </location>
</feature>
<accession>A0A2S8SS02</accession>
<proteinExistence type="predicted"/>